<accession>A0A327YX09</accession>
<evidence type="ECO:0000313" key="2">
    <source>
        <dbReference type="Proteomes" id="UP000249620"/>
    </source>
</evidence>
<proteinExistence type="predicted"/>
<evidence type="ECO:0000313" key="1">
    <source>
        <dbReference type="EMBL" id="RAK22489.1"/>
    </source>
</evidence>
<dbReference type="Proteomes" id="UP000249620">
    <property type="component" value="Unassembled WGS sequence"/>
</dbReference>
<name>A0A327YX09_9FLAO</name>
<dbReference type="Pfam" id="PF20230">
    <property type="entry name" value="DUF6588"/>
    <property type="match status" value="1"/>
</dbReference>
<sequence length="335" mass="37695">MRKSGIIIGLFAAFFFTQKVKGQSATDLEQIGYLLSDALLYSEQYIVPATDAAVYQASAAWVMSPKKRKKWDVNLGLHTNIFLVPKADRSFQIQNSDFQFFEIEGATSATVPTALGNDNQVYLVGELGGEQVRFKTPEGINQETVIYPYLQGGIELPYGFEFIARYSTKTKLKRGDYQVYGFGLKHNFSQYFPKVEAKNIHFAAAAIYSKEDISFDFLDINTAYGNLGINNLNGLVDTYHFQLSASKEFKRFELIGNFIVNHSSFEYVVSGDKGSIEEIFPVQNVINDLLKRIAKDKTNVLGEISGRFQISKFYLQSSIAFGKFVNGNIGVQYQF</sequence>
<keyword evidence="2" id="KW-1185">Reference proteome</keyword>
<dbReference type="EMBL" id="QLMI01000004">
    <property type="protein sequence ID" value="RAK22489.1"/>
    <property type="molecule type" value="Genomic_DNA"/>
</dbReference>
<dbReference type="RefSeq" id="WP_111566723.1">
    <property type="nucleotide sequence ID" value="NZ_QLMI01000004.1"/>
</dbReference>
<comment type="caution">
    <text evidence="1">The sequence shown here is derived from an EMBL/GenBank/DDBJ whole genome shotgun (WGS) entry which is preliminary data.</text>
</comment>
<dbReference type="OrthoDB" id="1420433at2"/>
<organism evidence="1 2">
    <name type="scientific">Flavobacterium aquaticum</name>
    <dbReference type="NCBI Taxonomy" id="1236486"/>
    <lineage>
        <taxon>Bacteria</taxon>
        <taxon>Pseudomonadati</taxon>
        <taxon>Bacteroidota</taxon>
        <taxon>Flavobacteriia</taxon>
        <taxon>Flavobacteriales</taxon>
        <taxon>Flavobacteriaceae</taxon>
        <taxon>Flavobacterium</taxon>
    </lineage>
</organism>
<dbReference type="InterPro" id="IPR046495">
    <property type="entry name" value="DUF6588"/>
</dbReference>
<dbReference type="AlphaFoldDB" id="A0A327YX09"/>
<gene>
    <name evidence="1" type="ORF">B0I03_10410</name>
</gene>
<reference evidence="1 2" key="1">
    <citation type="submission" date="2018-06" db="EMBL/GenBank/DDBJ databases">
        <title>Genomic Encyclopedia of Type Strains, Phase III (KMG-III): the genomes of soil and plant-associated and newly described type strains.</title>
        <authorList>
            <person name="Whitman W."/>
        </authorList>
    </citation>
    <scope>NUCLEOTIDE SEQUENCE [LARGE SCALE GENOMIC DNA]</scope>
    <source>
        <strain evidence="1 2">CGMCC 1.12398</strain>
    </source>
</reference>
<protein>
    <submittedName>
        <fullName evidence="1">Uncharacterized protein</fullName>
    </submittedName>
</protein>